<dbReference type="OrthoDB" id="9775851at2"/>
<feature type="domain" description="Carboxylesterase type B" evidence="4">
    <location>
        <begin position="21"/>
        <end position="264"/>
    </location>
</feature>
<dbReference type="Proteomes" id="UP000198639">
    <property type="component" value="Unassembled WGS sequence"/>
</dbReference>
<dbReference type="PANTHER" id="PTHR43142">
    <property type="entry name" value="CARBOXYLIC ESTER HYDROLASE"/>
    <property type="match status" value="1"/>
</dbReference>
<feature type="chain" id="PRO_5011332142" description="Carboxylic ester hydrolase" evidence="3">
    <location>
        <begin position="17"/>
        <end position="490"/>
    </location>
</feature>
<evidence type="ECO:0000313" key="5">
    <source>
        <dbReference type="EMBL" id="SFC02398.1"/>
    </source>
</evidence>
<accession>A0A1I1FXQ9</accession>
<evidence type="ECO:0000256" key="2">
    <source>
        <dbReference type="ARBA" id="ARBA00022801"/>
    </source>
</evidence>
<reference evidence="6" key="1">
    <citation type="submission" date="2016-10" db="EMBL/GenBank/DDBJ databases">
        <authorList>
            <person name="Varghese N."/>
            <person name="Submissions S."/>
        </authorList>
    </citation>
    <scope>NUCLEOTIDE SEQUENCE [LARGE SCALE GENOMIC DNA]</scope>
    <source>
        <strain evidence="6">CGMCC 1.12041</strain>
    </source>
</reference>
<name>A0A1I1FXQ9_9BURK</name>
<dbReference type="SUPFAM" id="SSF53474">
    <property type="entry name" value="alpha/beta-Hydrolases"/>
    <property type="match status" value="1"/>
</dbReference>
<dbReference type="PROSITE" id="PS00941">
    <property type="entry name" value="CARBOXYLESTERASE_B_2"/>
    <property type="match status" value="1"/>
</dbReference>
<keyword evidence="6" id="KW-1185">Reference proteome</keyword>
<organism evidence="5 6">
    <name type="scientific">Massilia yuzhufengensis</name>
    <dbReference type="NCBI Taxonomy" id="1164594"/>
    <lineage>
        <taxon>Bacteria</taxon>
        <taxon>Pseudomonadati</taxon>
        <taxon>Pseudomonadota</taxon>
        <taxon>Betaproteobacteria</taxon>
        <taxon>Burkholderiales</taxon>
        <taxon>Oxalobacteraceae</taxon>
        <taxon>Telluria group</taxon>
        <taxon>Massilia</taxon>
    </lineage>
</organism>
<dbReference type="STRING" id="1164594.SAMN05216204_10389"/>
<dbReference type="InterPro" id="IPR002018">
    <property type="entry name" value="CarbesteraseB"/>
</dbReference>
<dbReference type="RefSeq" id="WP_091871474.1">
    <property type="nucleotide sequence ID" value="NZ_FOLD01000003.1"/>
</dbReference>
<evidence type="ECO:0000259" key="4">
    <source>
        <dbReference type="Pfam" id="PF00135"/>
    </source>
</evidence>
<gene>
    <name evidence="5" type="ORF">SAMN05216204_10389</name>
</gene>
<evidence type="ECO:0000313" key="6">
    <source>
        <dbReference type="Proteomes" id="UP000198639"/>
    </source>
</evidence>
<evidence type="ECO:0000256" key="1">
    <source>
        <dbReference type="ARBA" id="ARBA00005964"/>
    </source>
</evidence>
<dbReference type="Pfam" id="PF00135">
    <property type="entry name" value="COesterase"/>
    <property type="match status" value="1"/>
</dbReference>
<dbReference type="PROSITE" id="PS00122">
    <property type="entry name" value="CARBOXYLESTERASE_B_1"/>
    <property type="match status" value="1"/>
</dbReference>
<dbReference type="Gene3D" id="3.40.50.1820">
    <property type="entry name" value="alpha/beta hydrolase"/>
    <property type="match status" value="1"/>
</dbReference>
<comment type="similarity">
    <text evidence="1 3">Belongs to the type-B carboxylesterase/lipase family.</text>
</comment>
<dbReference type="AlphaFoldDB" id="A0A1I1FXQ9"/>
<evidence type="ECO:0000256" key="3">
    <source>
        <dbReference type="RuleBase" id="RU361235"/>
    </source>
</evidence>
<dbReference type="PANTHER" id="PTHR43142:SF1">
    <property type="entry name" value="CARBOXYLIC ESTER HYDROLASE"/>
    <property type="match status" value="1"/>
</dbReference>
<dbReference type="EC" id="3.1.1.-" evidence="3"/>
<keyword evidence="3" id="KW-0732">Signal</keyword>
<proteinExistence type="inferred from homology"/>
<dbReference type="InterPro" id="IPR019819">
    <property type="entry name" value="Carboxylesterase_B_CS"/>
</dbReference>
<protein>
    <recommendedName>
        <fullName evidence="3">Carboxylic ester hydrolase</fullName>
        <ecNumber evidence="3">3.1.1.-</ecNumber>
    </recommendedName>
</protein>
<feature type="signal peptide" evidence="3">
    <location>
        <begin position="1"/>
        <end position="16"/>
    </location>
</feature>
<dbReference type="InterPro" id="IPR019826">
    <property type="entry name" value="Carboxylesterase_B_AS"/>
</dbReference>
<dbReference type="EMBL" id="FOLD01000003">
    <property type="protein sequence ID" value="SFC02398.1"/>
    <property type="molecule type" value="Genomic_DNA"/>
</dbReference>
<dbReference type="GO" id="GO:0016787">
    <property type="term" value="F:hydrolase activity"/>
    <property type="evidence" value="ECO:0007669"/>
    <property type="project" value="UniProtKB-KW"/>
</dbReference>
<keyword evidence="2 3" id="KW-0378">Hydrolase</keyword>
<sequence>MRAACAWLLACLCALADGHAAPLVRTAQGVVQGRVDQGVERFTGLPYAVAPARWSAPGPAPAWRGVRAPLAQSPRCPQSAAGLADGRESEDCLYLDLVRPAAQAPRARAVYVYVHGGGATQGGAADHDGGALAAEADIIVVSINYRLGALGFLNSALLEGEGGNYALQDVAAALRWVHASIGAFGGDPARITLGGESAGATVLCPLLGDPAIAAMLRAAIVSSDDCLRDTDTVETARARAADYVQRLGCRDAACLRGLPAAALVGGLFAAPTVGRQQPIRVPLLLGANRDEGRIAAREFFGFGLDQYLAWLERLVGPAHAARVERAYRHEGQGSGARFEHAYKASAVITDSGMRGFGGCSLLRLARAARVPVYLYQFEDGGAASGADGGFDVGAAHAAELPYLWPAGPFAGAAAQLAPPQQALARRMRADWGRFVRAGRPGWAAVQEGAAYLAYLPGSVGLRPLAAYRKAHRCALWDSIPAIMARGEARP</sequence>
<dbReference type="InterPro" id="IPR029058">
    <property type="entry name" value="AB_hydrolase_fold"/>
</dbReference>